<name>A0A3S0GBW5_9HYPH</name>
<dbReference type="Gene3D" id="2.40.50.100">
    <property type="match status" value="1"/>
</dbReference>
<dbReference type="Gene3D" id="2.40.420.20">
    <property type="match status" value="1"/>
</dbReference>
<dbReference type="InterPro" id="IPR058792">
    <property type="entry name" value="Beta-barrel_RND_2"/>
</dbReference>
<evidence type="ECO:0000313" key="7">
    <source>
        <dbReference type="Proteomes" id="UP000278398"/>
    </source>
</evidence>
<reference evidence="6 7" key="1">
    <citation type="submission" date="2018-12" db="EMBL/GenBank/DDBJ databases">
        <title>Mesorhizobium carbonis sp. nov., isolated from coal mine water.</title>
        <authorList>
            <person name="Xin W."/>
            <person name="Xu Z."/>
            <person name="Xiang F."/>
            <person name="Zhang J."/>
            <person name="Xi L."/>
            <person name="Liu J."/>
        </authorList>
    </citation>
    <scope>NUCLEOTIDE SEQUENCE [LARGE SCALE GENOMIC DNA]</scope>
    <source>
        <strain evidence="6 7">B2.3</strain>
    </source>
</reference>
<dbReference type="GO" id="GO:1990281">
    <property type="term" value="C:efflux pump complex"/>
    <property type="evidence" value="ECO:0007669"/>
    <property type="project" value="TreeGrafter"/>
</dbReference>
<dbReference type="InterPro" id="IPR058647">
    <property type="entry name" value="BSH_CzcB-like"/>
</dbReference>
<dbReference type="NCBIfam" id="TIGR01730">
    <property type="entry name" value="RND_mfp"/>
    <property type="match status" value="1"/>
</dbReference>
<dbReference type="EMBL" id="RWKW01000002">
    <property type="protein sequence ID" value="RST88302.1"/>
    <property type="molecule type" value="Genomic_DNA"/>
</dbReference>
<dbReference type="PANTHER" id="PTHR30469">
    <property type="entry name" value="MULTIDRUG RESISTANCE PROTEIN MDTA"/>
    <property type="match status" value="1"/>
</dbReference>
<dbReference type="OrthoDB" id="9806939at2"/>
<gene>
    <name evidence="6" type="ORF">EJC49_00955</name>
</gene>
<evidence type="ECO:0000259" key="5">
    <source>
        <dbReference type="Pfam" id="PF25973"/>
    </source>
</evidence>
<dbReference type="PANTHER" id="PTHR30469:SF29">
    <property type="entry name" value="BLR2860 PROTEIN"/>
    <property type="match status" value="1"/>
</dbReference>
<dbReference type="Pfam" id="PF25954">
    <property type="entry name" value="Beta-barrel_RND_2"/>
    <property type="match status" value="1"/>
</dbReference>
<feature type="domain" description="CusB-like beta-barrel" evidence="4">
    <location>
        <begin position="219"/>
        <end position="287"/>
    </location>
</feature>
<evidence type="ECO:0000259" key="4">
    <source>
        <dbReference type="Pfam" id="PF25954"/>
    </source>
</evidence>
<sequence>MPRMRFHKLAALVVLGASTAWILTGEFSSVGSAQSENQPPVSAPEGAPVSDQRVVRTVGVVTPPRRDHARAIRISGTTEANRRSALAARTAGIVAELPVRQGSSVSAGDIVMRLDSEDKRSAVEMATAVLAQRQAELNAAERLATTGNVARLQLDGARAALATAQAQLDSANAELERYVLRAPFDGLVDRVSVEEGSAIAQSAQVAIVLDLDPILAVGQVNERDLESLRIGEASEIRLVNGAVAQGTLRYVSRDASPQTRTYGIEVSVPNPDRSFPAGMTTEITLRSDPVDAVFLPRSVVTLSGAGDLGIRIVGPDNKVGFVPIDLIDDTPTGLVLGGVPKDARIIVAGQDLVAEGDTVNPVEADAATVRRLIGEATGTTN</sequence>
<feature type="signal peptide" evidence="3">
    <location>
        <begin position="1"/>
        <end position="22"/>
    </location>
</feature>
<comment type="similarity">
    <text evidence="1">Belongs to the membrane fusion protein (MFP) (TC 8.A.1) family.</text>
</comment>
<accession>A0A3S0GBW5</accession>
<dbReference type="InterPro" id="IPR006143">
    <property type="entry name" value="RND_pump_MFP"/>
</dbReference>
<feature type="chain" id="PRO_5018752396" evidence="3">
    <location>
        <begin position="23"/>
        <end position="381"/>
    </location>
</feature>
<dbReference type="Proteomes" id="UP000278398">
    <property type="component" value="Unassembled WGS sequence"/>
</dbReference>
<dbReference type="Gene3D" id="1.10.287.470">
    <property type="entry name" value="Helix hairpin bin"/>
    <property type="match status" value="1"/>
</dbReference>
<dbReference type="Pfam" id="PF25973">
    <property type="entry name" value="BSH_CzcB"/>
    <property type="match status" value="1"/>
</dbReference>
<evidence type="ECO:0000256" key="1">
    <source>
        <dbReference type="ARBA" id="ARBA00009477"/>
    </source>
</evidence>
<evidence type="ECO:0000313" key="6">
    <source>
        <dbReference type="EMBL" id="RST88302.1"/>
    </source>
</evidence>
<keyword evidence="3" id="KW-0732">Signal</keyword>
<organism evidence="6 7">
    <name type="scientific">Aquibium carbonis</name>
    <dbReference type="NCBI Taxonomy" id="2495581"/>
    <lineage>
        <taxon>Bacteria</taxon>
        <taxon>Pseudomonadati</taxon>
        <taxon>Pseudomonadota</taxon>
        <taxon>Alphaproteobacteria</taxon>
        <taxon>Hyphomicrobiales</taxon>
        <taxon>Phyllobacteriaceae</taxon>
        <taxon>Aquibium</taxon>
    </lineage>
</organism>
<protein>
    <submittedName>
        <fullName evidence="6">Efflux RND transporter periplasmic adaptor subunit</fullName>
    </submittedName>
</protein>
<comment type="caution">
    <text evidence="6">The sequence shown here is derived from an EMBL/GenBank/DDBJ whole genome shotgun (WGS) entry which is preliminary data.</text>
</comment>
<proteinExistence type="inferred from homology"/>
<keyword evidence="2" id="KW-0175">Coiled coil</keyword>
<dbReference type="SUPFAM" id="SSF111369">
    <property type="entry name" value="HlyD-like secretion proteins"/>
    <property type="match status" value="1"/>
</dbReference>
<dbReference type="AlphaFoldDB" id="A0A3S0GBW5"/>
<dbReference type="GO" id="GO:0015562">
    <property type="term" value="F:efflux transmembrane transporter activity"/>
    <property type="evidence" value="ECO:0007669"/>
    <property type="project" value="TreeGrafter"/>
</dbReference>
<keyword evidence="7" id="KW-1185">Reference proteome</keyword>
<feature type="domain" description="CzcB-like barrel-sandwich hybrid" evidence="5">
    <location>
        <begin position="85"/>
        <end position="209"/>
    </location>
</feature>
<dbReference type="Gene3D" id="2.40.30.170">
    <property type="match status" value="1"/>
</dbReference>
<feature type="coiled-coil region" evidence="2">
    <location>
        <begin position="154"/>
        <end position="181"/>
    </location>
</feature>
<evidence type="ECO:0000256" key="3">
    <source>
        <dbReference type="SAM" id="SignalP"/>
    </source>
</evidence>
<evidence type="ECO:0000256" key="2">
    <source>
        <dbReference type="SAM" id="Coils"/>
    </source>
</evidence>